<evidence type="ECO:0000256" key="4">
    <source>
        <dbReference type="PROSITE-ProRule" id="PRU00283"/>
    </source>
</evidence>
<dbReference type="Pfam" id="PF04841">
    <property type="entry name" value="Vps16_N"/>
    <property type="match status" value="1"/>
</dbReference>
<dbReference type="GO" id="GO:0008017">
    <property type="term" value="F:microtubule binding"/>
    <property type="evidence" value="ECO:0007669"/>
    <property type="project" value="InterPro"/>
</dbReference>
<feature type="region of interest" description="Disordered" evidence="6">
    <location>
        <begin position="539"/>
        <end position="581"/>
    </location>
</feature>
<comment type="caution">
    <text evidence="8">The sequence shown here is derived from an EMBL/GenBank/DDBJ whole genome shotgun (WGS) entry which is preliminary data.</text>
</comment>
<keyword evidence="3 4" id="KW-0067">ATP-binding</keyword>
<feature type="domain" description="Kinesin motor" evidence="7">
    <location>
        <begin position="73"/>
        <end position="425"/>
    </location>
</feature>
<dbReference type="GO" id="GO:0042144">
    <property type="term" value="P:vacuole fusion, non-autophagic"/>
    <property type="evidence" value="ECO:0007669"/>
    <property type="project" value="TreeGrafter"/>
</dbReference>
<name>A0A9P4T8D4_CURKU</name>
<dbReference type="Gene3D" id="2.130.10.10">
    <property type="entry name" value="YVTN repeat-like/Quinoprotein amine dehydrogenase"/>
    <property type="match status" value="1"/>
</dbReference>
<dbReference type="Gene3D" id="3.40.850.10">
    <property type="entry name" value="Kinesin motor domain"/>
    <property type="match status" value="1"/>
</dbReference>
<dbReference type="InterPro" id="IPR001752">
    <property type="entry name" value="Kinesin_motor_dom"/>
</dbReference>
<evidence type="ECO:0000256" key="6">
    <source>
        <dbReference type="SAM" id="MobiDB-lite"/>
    </source>
</evidence>
<evidence type="ECO:0000313" key="9">
    <source>
        <dbReference type="Proteomes" id="UP000801428"/>
    </source>
</evidence>
<dbReference type="GO" id="GO:0003779">
    <property type="term" value="F:actin binding"/>
    <property type="evidence" value="ECO:0007669"/>
    <property type="project" value="TreeGrafter"/>
</dbReference>
<dbReference type="FunFam" id="2.130.10.10:FF:000635">
    <property type="entry name" value="Probable vacuolar protein sorting-associated protein 16 homolog"/>
    <property type="match status" value="1"/>
</dbReference>
<reference evidence="8" key="1">
    <citation type="submission" date="2019-04" db="EMBL/GenBank/DDBJ databases">
        <title>Sequencing of skin fungus with MAO and IRED activity.</title>
        <authorList>
            <person name="Marsaioli A.J."/>
            <person name="Bonatto J.M.C."/>
            <person name="Reis Junior O."/>
        </authorList>
    </citation>
    <scope>NUCLEOTIDE SEQUENCE</scope>
    <source>
        <strain evidence="8">30M1</strain>
    </source>
</reference>
<comment type="similarity">
    <text evidence="4">Belongs to the TRAFAC class myosin-kinesin ATPase superfamily. Kinesin family.</text>
</comment>
<dbReference type="InterPro" id="IPR038132">
    <property type="entry name" value="Vps16_C_sf"/>
</dbReference>
<feature type="binding site" evidence="4">
    <location>
        <begin position="173"/>
        <end position="180"/>
    </location>
    <ligand>
        <name>ATP</name>
        <dbReference type="ChEBI" id="CHEBI:30616"/>
    </ligand>
</feature>
<evidence type="ECO:0000259" key="7">
    <source>
        <dbReference type="PROSITE" id="PS50067"/>
    </source>
</evidence>
<dbReference type="GO" id="GO:0016197">
    <property type="term" value="P:endosomal transport"/>
    <property type="evidence" value="ECO:0007669"/>
    <property type="project" value="TreeGrafter"/>
</dbReference>
<organism evidence="8 9">
    <name type="scientific">Curvularia kusanoi</name>
    <name type="common">Cochliobolus kusanoi</name>
    <dbReference type="NCBI Taxonomy" id="90978"/>
    <lineage>
        <taxon>Eukaryota</taxon>
        <taxon>Fungi</taxon>
        <taxon>Dikarya</taxon>
        <taxon>Ascomycota</taxon>
        <taxon>Pezizomycotina</taxon>
        <taxon>Dothideomycetes</taxon>
        <taxon>Pleosporomycetidae</taxon>
        <taxon>Pleosporales</taxon>
        <taxon>Pleosporineae</taxon>
        <taxon>Pleosporaceae</taxon>
        <taxon>Curvularia</taxon>
    </lineage>
</organism>
<dbReference type="GO" id="GO:0030897">
    <property type="term" value="C:HOPS complex"/>
    <property type="evidence" value="ECO:0007669"/>
    <property type="project" value="TreeGrafter"/>
</dbReference>
<dbReference type="GO" id="GO:0005768">
    <property type="term" value="C:endosome"/>
    <property type="evidence" value="ECO:0007669"/>
    <property type="project" value="TreeGrafter"/>
</dbReference>
<dbReference type="InterPro" id="IPR016534">
    <property type="entry name" value="VPS16"/>
</dbReference>
<dbReference type="PRINTS" id="PR00380">
    <property type="entry name" value="KINESINHEAVY"/>
</dbReference>
<gene>
    <name evidence="8" type="ORF">E8E13_005476</name>
</gene>
<proteinExistence type="inferred from homology"/>
<dbReference type="InterPro" id="IPR015943">
    <property type="entry name" value="WD40/YVTN_repeat-like_dom_sf"/>
</dbReference>
<evidence type="ECO:0000313" key="8">
    <source>
        <dbReference type="EMBL" id="KAF2997159.1"/>
    </source>
</evidence>
<dbReference type="GO" id="GO:0003777">
    <property type="term" value="F:microtubule motor activity"/>
    <property type="evidence" value="ECO:0007669"/>
    <property type="project" value="InterPro"/>
</dbReference>
<dbReference type="InterPro" id="IPR019821">
    <property type="entry name" value="Kinesin_motor_CS"/>
</dbReference>
<feature type="coiled-coil region" evidence="5">
    <location>
        <begin position="445"/>
        <end position="479"/>
    </location>
</feature>
<dbReference type="PROSITE" id="PS00411">
    <property type="entry name" value="KINESIN_MOTOR_1"/>
    <property type="match status" value="1"/>
</dbReference>
<dbReference type="GO" id="GO:0006886">
    <property type="term" value="P:intracellular protein transport"/>
    <property type="evidence" value="ECO:0007669"/>
    <property type="project" value="InterPro"/>
</dbReference>
<keyword evidence="9" id="KW-1185">Reference proteome</keyword>
<dbReference type="InterPro" id="IPR036961">
    <property type="entry name" value="Kinesin_motor_dom_sf"/>
</dbReference>
<evidence type="ECO:0000256" key="1">
    <source>
        <dbReference type="ARBA" id="ARBA00009250"/>
    </source>
</evidence>
<dbReference type="SUPFAM" id="SSF50978">
    <property type="entry name" value="WD40 repeat-like"/>
    <property type="match status" value="1"/>
</dbReference>
<sequence>MHLLYIARAQQSLDDLYTLLDAILAPQPQPQTQTRMYSSFHNTTASAPSLRASAPPADTYAAMAPPAQDDPGNIKVVVRCRTFLKRERDKGTQCLIRMDPATEKTTLLAPEIGPDDQRRSLVEDKEFTFDRSFWSHDEADPHYATQEDVYKSFGEEFLDHNFGGYHTCIFAYGQTGSGKSYTMMGTDENPGLIRRTCEELFDRIQHEPKPDTTYHVQVSYFEVYNEHVRDLLVAPTIPPVYLKIRESPKDGVYVQGLREEEVKSYAEIAEHLRKGDNSRTVAATKMNDTSSRSHAVFTIRLKQITHSITSDETIERTARMRLVDLAGSERAKSTQATGQQLKEGGQINKSLSTLGRVINALAARGQDTKSRKPRQIIPYRDSVLTWLLRDSLGGNSKTAMVACIAPADYEETLSTLRYADQAKRIRTRASVNQDCMSAAQRDAQIAEMSEQIRSLQISVNAASQRKREEATELEEYQRQVSLMHRLMEENRQVSAAKIKALTSEVEELRPMNDQLRAEIDTLRRHLALAVGELKNPIVLPPQRAVGTPDFERDDWMEGDAKEQSDAEDSEDGSDSGFDEGDQHDELARELHDEAQAFLNDLVPDNAGKTSMSKPTANWEKVGDKFYRKIQLYTAVFDQDLELENYNVVGAPYSGAVAIYRDEEKLHTYRGPGAARSSIDVYSCAGKLIRSINWDKGSIKGLGWSEDEKLLVVTDDGTVRCYYDLQGDFAPFTLGHDADKHGVVACRFYNTGFVALLGNNHLISVASYAEPRPKLLAIPPSEPVVSWSIIPPAYSLSRSVEVILAIGSTLYVVDATEAEDRNFDAGPFRHISVSPRAEFLAFYTDDGKVWVVSGDWSEKLSEYDSRVKTPPKDMQWCGSNAVALAWEDEVHLIGPRSQATKFYYDTWVHLLPDVDGIRLLTNDVCEYLQKVPDETVDVFRLGSDSPAANLLEASSLLEQKSPKADDLIQLIRPNLAEAVDSCIKAAAHEYNIHWQKSLLKAASYGKSVLDLYSSDDFVDTCDTLRVLNAVRFYEIGLPLSYDQYRRMTPEKLVERLTNRNEYLLALRVADYLHLPASHIHGHWAQQKVRVSTDPEEEICSLIVKKLAGKPGVSFEEIARAAYDEGRIRLATSLLDYEPRAGKQVPLLLSMKEDTIALDKAIESGDTDLIFHVLLHLRKKLPLASFFRVINSRPVATALVESSARDQDTDLLKDLYYQDDRRLDGSALLLSSALAQPSLAQSLDKLKLASKYLSDSRDAPALFTRSAIDDATKLLNMQTQFEKDLSNNARDIPNQPNPSTSLIGLSVNETIFALTKLGHTKRAQRVVNEFKVPEKTFTWIRLRALVAARLWVEIEDWAKAKKSPIGWEPFFNEILAAGNARVASLFVPKCTGLTVEERVDMWVKCGLMVKAGEEAYKAKDRELLLSLRDKAGGSAGVEIERLLGMLPQPRR</sequence>
<dbReference type="Proteomes" id="UP000801428">
    <property type="component" value="Unassembled WGS sequence"/>
</dbReference>
<keyword evidence="5" id="KW-0175">Coiled coil</keyword>
<dbReference type="CDD" id="cd01365">
    <property type="entry name" value="KISc_KIF1A_KIF1B"/>
    <property type="match status" value="1"/>
</dbReference>
<dbReference type="InterPro" id="IPR036322">
    <property type="entry name" value="WD40_repeat_dom_sf"/>
</dbReference>
<dbReference type="SUPFAM" id="SSF52540">
    <property type="entry name" value="P-loop containing nucleoside triphosphate hydrolases"/>
    <property type="match status" value="1"/>
</dbReference>
<dbReference type="Pfam" id="PF00225">
    <property type="entry name" value="Kinesin"/>
    <property type="match status" value="1"/>
</dbReference>
<dbReference type="SMART" id="SM00129">
    <property type="entry name" value="KISc"/>
    <property type="match status" value="1"/>
</dbReference>
<dbReference type="Gene3D" id="1.10.150.780">
    <property type="entry name" value="Vps16, C-terminal region"/>
    <property type="match status" value="1"/>
</dbReference>
<accession>A0A9P4T8D4</accession>
<dbReference type="OrthoDB" id="1792at2759"/>
<dbReference type="Pfam" id="PF04840">
    <property type="entry name" value="Vps16_C"/>
    <property type="match status" value="1"/>
</dbReference>
<feature type="compositionally biased region" description="Basic and acidic residues" evidence="6">
    <location>
        <begin position="549"/>
        <end position="564"/>
    </location>
</feature>
<evidence type="ECO:0000256" key="5">
    <source>
        <dbReference type="SAM" id="Coils"/>
    </source>
</evidence>
<protein>
    <recommendedName>
        <fullName evidence="7">Kinesin motor domain-containing protein</fullName>
    </recommendedName>
</protein>
<dbReference type="EMBL" id="SWKU01000024">
    <property type="protein sequence ID" value="KAF2997159.1"/>
    <property type="molecule type" value="Genomic_DNA"/>
</dbReference>
<dbReference type="GO" id="GO:0007018">
    <property type="term" value="P:microtubule-based movement"/>
    <property type="evidence" value="ECO:0007669"/>
    <property type="project" value="InterPro"/>
</dbReference>
<dbReference type="PROSITE" id="PS50067">
    <property type="entry name" value="KINESIN_MOTOR_2"/>
    <property type="match status" value="1"/>
</dbReference>
<keyword evidence="2 4" id="KW-0547">Nucleotide-binding</keyword>
<evidence type="ECO:0000256" key="2">
    <source>
        <dbReference type="ARBA" id="ARBA00022741"/>
    </source>
</evidence>
<feature type="compositionally biased region" description="Acidic residues" evidence="6">
    <location>
        <begin position="565"/>
        <end position="581"/>
    </location>
</feature>
<dbReference type="InterPro" id="IPR006926">
    <property type="entry name" value="Vps16_N"/>
</dbReference>
<dbReference type="PANTHER" id="PTHR12811">
    <property type="entry name" value="VACUOLAR PROTEIN SORTING VPS16"/>
    <property type="match status" value="1"/>
</dbReference>
<dbReference type="GO" id="GO:0005524">
    <property type="term" value="F:ATP binding"/>
    <property type="evidence" value="ECO:0007669"/>
    <property type="project" value="UniProtKB-UniRule"/>
</dbReference>
<dbReference type="PANTHER" id="PTHR12811:SF0">
    <property type="entry name" value="VACUOLAR PROTEIN SORTING-ASSOCIATED PROTEIN 16 HOMOLOG"/>
    <property type="match status" value="1"/>
</dbReference>
<dbReference type="InterPro" id="IPR027417">
    <property type="entry name" value="P-loop_NTPase"/>
</dbReference>
<keyword evidence="4" id="KW-0505">Motor protein</keyword>
<dbReference type="InterPro" id="IPR006925">
    <property type="entry name" value="Vps16_C"/>
</dbReference>
<evidence type="ECO:0000256" key="3">
    <source>
        <dbReference type="ARBA" id="ARBA00022840"/>
    </source>
</evidence>
<comment type="similarity">
    <text evidence="1">Belongs to the VPS16 family.</text>
</comment>
<dbReference type="FunFam" id="3.40.850.10:FF:000050">
    <property type="entry name" value="Kinesin-like protein"/>
    <property type="match status" value="1"/>
</dbReference>